<keyword evidence="1" id="KW-1133">Transmembrane helix</keyword>
<proteinExistence type="predicted"/>
<feature type="transmembrane region" description="Helical" evidence="1">
    <location>
        <begin position="62"/>
        <end position="80"/>
    </location>
</feature>
<evidence type="ECO:0000256" key="1">
    <source>
        <dbReference type="SAM" id="Phobius"/>
    </source>
</evidence>
<dbReference type="EMBL" id="DTGR01000026">
    <property type="protein sequence ID" value="HHS28385.1"/>
    <property type="molecule type" value="Genomic_DNA"/>
</dbReference>
<protein>
    <recommendedName>
        <fullName evidence="3">PepSY domain-containing protein</fullName>
    </recommendedName>
</protein>
<sequence length="88" mass="9488">MEEGYLRKWHRRMGIILALFLFVQAFSGAWLALESLLGAPVSGGWGTKLHVGGGILGQVYRLLLGLGLMGMAASGSLIYLKIRARSGK</sequence>
<gene>
    <name evidence="2" type="ORF">ENV52_01615</name>
</gene>
<organism evidence="2">
    <name type="scientific">Desulfobacca acetoxidans</name>
    <dbReference type="NCBI Taxonomy" id="60893"/>
    <lineage>
        <taxon>Bacteria</taxon>
        <taxon>Pseudomonadati</taxon>
        <taxon>Thermodesulfobacteriota</taxon>
        <taxon>Desulfobaccia</taxon>
        <taxon>Desulfobaccales</taxon>
        <taxon>Desulfobaccaceae</taxon>
        <taxon>Desulfobacca</taxon>
    </lineage>
</organism>
<keyword evidence="1" id="KW-0812">Transmembrane</keyword>
<evidence type="ECO:0008006" key="3">
    <source>
        <dbReference type="Google" id="ProtNLM"/>
    </source>
</evidence>
<keyword evidence="1" id="KW-0472">Membrane</keyword>
<evidence type="ECO:0000313" key="2">
    <source>
        <dbReference type="EMBL" id="HHS28385.1"/>
    </source>
</evidence>
<comment type="caution">
    <text evidence="2">The sequence shown here is derived from an EMBL/GenBank/DDBJ whole genome shotgun (WGS) entry which is preliminary data.</text>
</comment>
<reference evidence="2" key="1">
    <citation type="journal article" date="2020" name="mSystems">
        <title>Genome- and Community-Level Interaction Insights into Carbon Utilization and Element Cycling Functions of Hydrothermarchaeota in Hydrothermal Sediment.</title>
        <authorList>
            <person name="Zhou Z."/>
            <person name="Liu Y."/>
            <person name="Xu W."/>
            <person name="Pan J."/>
            <person name="Luo Z.H."/>
            <person name="Li M."/>
        </authorList>
    </citation>
    <scope>NUCLEOTIDE SEQUENCE [LARGE SCALE GENOMIC DNA]</scope>
    <source>
        <strain evidence="2">SpSt-767</strain>
    </source>
</reference>
<dbReference type="AlphaFoldDB" id="A0A7V6A1C5"/>
<accession>A0A7V6A1C5</accession>
<name>A0A7V6A1C5_9BACT</name>